<name>A0AC58RQ07_TOBAC</name>
<dbReference type="RefSeq" id="XP_075074785.1">
    <property type="nucleotide sequence ID" value="XM_075218684.1"/>
</dbReference>
<sequence length="957" mass="112045">MIVSSWNIRGLNKPFKQKEHKAFLFEQKIALLGCLETKIKPRSVTKVNAKFNREWKIYSDEAINERGRIWILWKDQLVQVNIVTTSDQLVHCKVKDKIQQAELVDFQRCAIDIGVGQLNRKESEWSWCNKRDANDRIYSNKDWAFGNVAWLTKYSSIETIFENPGVLDHTPIVINTMVVKSYMPKPFRLYNVLLHNKEFDQAVEEIWGQHIEGHKMYFVWMKLRRLKDRVIKLNKEMSSLKKKLDSISQQLKITQEKLDKDPFNEELITEERNLISQKIKWEEVHEKVLRQKSKAIWIKEGDQNTKFFHAKMKARQARNIIGSICNEQGVKITEPRMIEQEFTNFFQSLLGECDEELTCLDLKTVRKEFFKTYWELVGSEAKQAIKDFFENEKLLKSINYTTVTLVPKVNTPTYVKEFRPIACCSTVYKIIAKILTEKLKMVVDYIVGPSQSAYIEGRNILDNMIIAHELVKGYTKKGVSLMCLIKVDIRKVYDSVEWPFLRMILIEFGMPMRFVQLVMECVTTVSYSLLINGGLTTIFQAKKGLRQGDPMSPYLFVLVMEYLNRSLKTLEGIPNFNYHPRCAKKKITHICFEDDLILCCRADKISIRLLMSRFQHFSEVSGLKTNMEKSALYIAGVSKEFKEEIMTEMKFAAGEVPFKYLGLPLSAKKLSIQQSCRTFLWTGNTDISKRALVAWDKVCMPYSAGALNVIDIVNWNKAALCKLLKIFDTREWLVKWDPRADLNKYCSKGKLSIKKLYVATMSQYLKCSWKKITIGSKALPRHQFTQWLAMHKKLTTIDRLRKWGISISTDCVLCEKASEETMEHLYFECDYSRHLWATLLKWLGETHTIRSWDAETEWLEKRSSSRVKAQLVRFLYAAVIYHVWTERNQRRFQDKKITSQQRMKNIILELHTRGQREIKWQKELDKLNYYPSYLIGSSCADHHGGDSSDVFTLHNYS</sequence>
<dbReference type="Proteomes" id="UP000790787">
    <property type="component" value="Chromosome 7"/>
</dbReference>
<reference evidence="2" key="2">
    <citation type="submission" date="2025-08" db="UniProtKB">
        <authorList>
            <consortium name="RefSeq"/>
        </authorList>
    </citation>
    <scope>IDENTIFICATION</scope>
    <source>
        <tissue evidence="2">Leaf</tissue>
    </source>
</reference>
<gene>
    <name evidence="2" type="primary">LOC107828824</name>
</gene>
<reference evidence="1" key="1">
    <citation type="journal article" date="2014" name="Nat. Commun.">
        <title>The tobacco genome sequence and its comparison with those of tomato and potato.</title>
        <authorList>
            <person name="Sierro N."/>
            <person name="Battey J.N."/>
            <person name="Ouadi S."/>
            <person name="Bakaher N."/>
            <person name="Bovet L."/>
            <person name="Willig A."/>
            <person name="Goepfert S."/>
            <person name="Peitsch M.C."/>
            <person name="Ivanov N.V."/>
        </authorList>
    </citation>
    <scope>NUCLEOTIDE SEQUENCE [LARGE SCALE GENOMIC DNA]</scope>
</reference>
<protein>
    <submittedName>
        <fullName evidence="2">Uncharacterized protein LOC107828824</fullName>
    </submittedName>
</protein>
<organism evidence="1 2">
    <name type="scientific">Nicotiana tabacum</name>
    <name type="common">Common tobacco</name>
    <dbReference type="NCBI Taxonomy" id="4097"/>
    <lineage>
        <taxon>Eukaryota</taxon>
        <taxon>Viridiplantae</taxon>
        <taxon>Streptophyta</taxon>
        <taxon>Embryophyta</taxon>
        <taxon>Tracheophyta</taxon>
        <taxon>Spermatophyta</taxon>
        <taxon>Magnoliopsida</taxon>
        <taxon>eudicotyledons</taxon>
        <taxon>Gunneridae</taxon>
        <taxon>Pentapetalae</taxon>
        <taxon>asterids</taxon>
        <taxon>lamiids</taxon>
        <taxon>Solanales</taxon>
        <taxon>Solanaceae</taxon>
        <taxon>Nicotianoideae</taxon>
        <taxon>Nicotianeae</taxon>
        <taxon>Nicotiana</taxon>
    </lineage>
</organism>
<proteinExistence type="predicted"/>
<evidence type="ECO:0000313" key="2">
    <source>
        <dbReference type="RefSeq" id="XP_075074785.1"/>
    </source>
</evidence>
<keyword evidence="1" id="KW-1185">Reference proteome</keyword>
<accession>A0AC58RQ07</accession>
<evidence type="ECO:0000313" key="1">
    <source>
        <dbReference type="Proteomes" id="UP000790787"/>
    </source>
</evidence>